<dbReference type="Pfam" id="PF12840">
    <property type="entry name" value="HTH_20"/>
    <property type="match status" value="1"/>
</dbReference>
<dbReference type="InterPro" id="IPR011991">
    <property type="entry name" value="ArsR-like_HTH"/>
</dbReference>
<dbReference type="PANTHER" id="PTHR38600:SF1">
    <property type="entry name" value="TRANSCRIPTIONAL REGULATORY PROTEIN"/>
    <property type="match status" value="1"/>
</dbReference>
<evidence type="ECO:0000259" key="1">
    <source>
        <dbReference type="PROSITE" id="PS50987"/>
    </source>
</evidence>
<dbReference type="InterPro" id="IPR001845">
    <property type="entry name" value="HTH_ArsR_DNA-bd_dom"/>
</dbReference>
<dbReference type="CDD" id="cd00090">
    <property type="entry name" value="HTH_ARSR"/>
    <property type="match status" value="1"/>
</dbReference>
<feature type="domain" description="HTH arsR-type" evidence="1">
    <location>
        <begin position="19"/>
        <end position="113"/>
    </location>
</feature>
<sequence>MSGVPPGTGGPVAGPVAALAGLLAPDADDVFTALGDRTRRQIIVRLADQPDDAGAVARDLGISRQAVAKHLRILADADMVCARADGRRQVHAVHPGRIREISDLLGTVADGWDRRLEQVRRLAEREDQRPR</sequence>
<dbReference type="InterPro" id="IPR036390">
    <property type="entry name" value="WH_DNA-bd_sf"/>
</dbReference>
<dbReference type="PANTHER" id="PTHR38600">
    <property type="entry name" value="TRANSCRIPTIONAL REGULATORY PROTEIN"/>
    <property type="match status" value="1"/>
</dbReference>
<keyword evidence="3" id="KW-1185">Reference proteome</keyword>
<comment type="caution">
    <text evidence="2">The sequence shown here is derived from an EMBL/GenBank/DDBJ whole genome shotgun (WGS) entry which is preliminary data.</text>
</comment>
<organism evidence="2 3">
    <name type="scientific">Dietzia aurantiaca</name>
    <dbReference type="NCBI Taxonomy" id="983873"/>
    <lineage>
        <taxon>Bacteria</taxon>
        <taxon>Bacillati</taxon>
        <taxon>Actinomycetota</taxon>
        <taxon>Actinomycetes</taxon>
        <taxon>Mycobacteriales</taxon>
        <taxon>Dietziaceae</taxon>
        <taxon>Dietzia</taxon>
    </lineage>
</organism>
<gene>
    <name evidence="2" type="ORF">ACFO7U_07385</name>
</gene>
<dbReference type="Proteomes" id="UP001595836">
    <property type="component" value="Unassembled WGS sequence"/>
</dbReference>
<dbReference type="SUPFAM" id="SSF46785">
    <property type="entry name" value="Winged helix' DNA-binding domain"/>
    <property type="match status" value="1"/>
</dbReference>
<evidence type="ECO:0000313" key="2">
    <source>
        <dbReference type="EMBL" id="MFC4754599.1"/>
    </source>
</evidence>
<reference evidence="3" key="1">
    <citation type="journal article" date="2019" name="Int. J. Syst. Evol. Microbiol.">
        <title>The Global Catalogue of Microorganisms (GCM) 10K type strain sequencing project: providing services to taxonomists for standard genome sequencing and annotation.</title>
        <authorList>
            <consortium name="The Broad Institute Genomics Platform"/>
            <consortium name="The Broad Institute Genome Sequencing Center for Infectious Disease"/>
            <person name="Wu L."/>
            <person name="Ma J."/>
        </authorList>
    </citation>
    <scope>NUCLEOTIDE SEQUENCE [LARGE SCALE GENOMIC DNA]</scope>
    <source>
        <strain evidence="3">JCM 11882</strain>
    </source>
</reference>
<dbReference type="SMART" id="SM00418">
    <property type="entry name" value="HTH_ARSR"/>
    <property type="match status" value="1"/>
</dbReference>
<protein>
    <submittedName>
        <fullName evidence="2">ArsR/SmtB family transcription factor</fullName>
    </submittedName>
</protein>
<dbReference type="PROSITE" id="PS50987">
    <property type="entry name" value="HTH_ARSR_2"/>
    <property type="match status" value="1"/>
</dbReference>
<accession>A0ABV9PQ42</accession>
<name>A0ABV9PQ42_9ACTN</name>
<evidence type="ECO:0000313" key="3">
    <source>
        <dbReference type="Proteomes" id="UP001595836"/>
    </source>
</evidence>
<dbReference type="InterPro" id="IPR036388">
    <property type="entry name" value="WH-like_DNA-bd_sf"/>
</dbReference>
<proteinExistence type="predicted"/>
<dbReference type="RefSeq" id="WP_344992062.1">
    <property type="nucleotide sequence ID" value="NZ_BAABCD010000018.1"/>
</dbReference>
<dbReference type="Gene3D" id="1.10.10.10">
    <property type="entry name" value="Winged helix-like DNA-binding domain superfamily/Winged helix DNA-binding domain"/>
    <property type="match status" value="1"/>
</dbReference>
<dbReference type="NCBIfam" id="NF033788">
    <property type="entry name" value="HTH_metalloreg"/>
    <property type="match status" value="1"/>
</dbReference>
<dbReference type="EMBL" id="JBHSHP010000019">
    <property type="protein sequence ID" value="MFC4754599.1"/>
    <property type="molecule type" value="Genomic_DNA"/>
</dbReference>